<dbReference type="EMBL" id="JAKUCV010000378">
    <property type="protein sequence ID" value="KAJ4850290.1"/>
    <property type="molecule type" value="Genomic_DNA"/>
</dbReference>
<dbReference type="OrthoDB" id="1750980at2759"/>
<dbReference type="InterPro" id="IPR005135">
    <property type="entry name" value="Endo/exonuclease/phosphatase"/>
</dbReference>
<feature type="compositionally biased region" description="Polar residues" evidence="1">
    <location>
        <begin position="394"/>
        <end position="403"/>
    </location>
</feature>
<evidence type="ECO:0000313" key="5">
    <source>
        <dbReference type="Proteomes" id="UP001141552"/>
    </source>
</evidence>
<sequence length="925" mass="102412">MSGAVVIQWGNSYEWGSYDDVGELLGLEELADIGDGEGSGGANTEVVLGEDGTDWALMEKDFVGVHKRPSFKDKPLQWRSGVTPHVVMDDFKVESSDIMVERKPQGGFRVMDLDNGYFLVSFEQRADFNRLVFGGPCMIQENYLSVQVWHPNFDVCKPPSCAVVWIQIPGLPPEHYQKDILQCIGNEIGRFIRIDGNTQQAERGKLVRIAVSVDHSKPLLRKIEVEGLWFFIRYEDLPNVCFACGRVGNVTASCPHRPSVQAMTDMGGGASSSLAQPPVAPEVGPTIEQSLFGPGSTPVVSTADKGEGPSFGNWMIVRKGRHNPRPFQRKVLTDAVMGAVGTANSPCQPNSFELGAVGTELSKETGEVTAGNQECEQFIFNAPGNKVGHRAARQESTGPSSGFSMGLEPKKKVKRKNRSPSKPTVQGSKAGPKTSKLGSSKYVVEISIPRVFSQSRVEASKSMPLPRKPYLKEARKAKGDTDPSGTDAVLEKSSMVTKRKHQPASVGSSVPPVGLDGAPSKLSRRKSPARGEAEGAEPLAVDGANPFQRQEGLVDLGLSGGPSSSRDLEMGPSGALGYCGRTQDSGMVADNVIRTVGFKGRYKEDARGFSGGIWLLWRDDIVQVQVLASHPQFVHVRVSRAGRRLVIVTAVYGSPSDGLRAQLWQNLLRLCSSIVEPWVVLGDFNVLAFSHEKRRGGQPLASKCAHFRDWMGNCGLLDLGYKGPDYTWFRGDVAERLDRVLCNDAWRMRFPEGAVFHLPRRKSDHRLLLLQESSLLAPPNANWPFRFQAAWMTHPQFEEFFRGAWGQHAHLCESIISFTQAVWVWNTTVFGHIFQQKRRLLRRLAGLEHANSRGSHPGHRRLEAKLRLEYERILVREELLWMQKSRCQWLSCGDQNSHFFHTTTITRRKRNRIEALKDESGGLVI</sequence>
<dbReference type="InterPro" id="IPR040256">
    <property type="entry name" value="At4g02000-like"/>
</dbReference>
<evidence type="ECO:0000259" key="2">
    <source>
        <dbReference type="Pfam" id="PF03372"/>
    </source>
</evidence>
<organism evidence="4 5">
    <name type="scientific">Turnera subulata</name>
    <dbReference type="NCBI Taxonomy" id="218843"/>
    <lineage>
        <taxon>Eukaryota</taxon>
        <taxon>Viridiplantae</taxon>
        <taxon>Streptophyta</taxon>
        <taxon>Embryophyta</taxon>
        <taxon>Tracheophyta</taxon>
        <taxon>Spermatophyta</taxon>
        <taxon>Magnoliopsida</taxon>
        <taxon>eudicotyledons</taxon>
        <taxon>Gunneridae</taxon>
        <taxon>Pentapetalae</taxon>
        <taxon>rosids</taxon>
        <taxon>fabids</taxon>
        <taxon>Malpighiales</taxon>
        <taxon>Passifloraceae</taxon>
        <taxon>Turnera</taxon>
    </lineage>
</organism>
<evidence type="ECO:0000256" key="1">
    <source>
        <dbReference type="SAM" id="MobiDB-lite"/>
    </source>
</evidence>
<dbReference type="PANTHER" id="PTHR31286:SF99">
    <property type="entry name" value="DUF4283 DOMAIN-CONTAINING PROTEIN"/>
    <property type="match status" value="1"/>
</dbReference>
<feature type="compositionally biased region" description="Basic and acidic residues" evidence="1">
    <location>
        <begin position="470"/>
        <end position="481"/>
    </location>
</feature>
<dbReference type="Pfam" id="PF03372">
    <property type="entry name" value="Exo_endo_phos"/>
    <property type="match status" value="1"/>
</dbReference>
<feature type="region of interest" description="Disordered" evidence="1">
    <location>
        <begin position="387"/>
        <end position="437"/>
    </location>
</feature>
<dbReference type="Proteomes" id="UP001141552">
    <property type="component" value="Unassembled WGS sequence"/>
</dbReference>
<dbReference type="Pfam" id="PF14111">
    <property type="entry name" value="DUF4283"/>
    <property type="match status" value="1"/>
</dbReference>
<dbReference type="SUPFAM" id="SSF56219">
    <property type="entry name" value="DNase I-like"/>
    <property type="match status" value="1"/>
</dbReference>
<dbReference type="GO" id="GO:0003824">
    <property type="term" value="F:catalytic activity"/>
    <property type="evidence" value="ECO:0007669"/>
    <property type="project" value="InterPro"/>
</dbReference>
<accession>A0A9Q0JRM8</accession>
<comment type="caution">
    <text evidence="4">The sequence shown here is derived from an EMBL/GenBank/DDBJ whole genome shotgun (WGS) entry which is preliminary data.</text>
</comment>
<dbReference type="InterPro" id="IPR036691">
    <property type="entry name" value="Endo/exonu/phosph_ase_sf"/>
</dbReference>
<proteinExistence type="predicted"/>
<evidence type="ECO:0000313" key="4">
    <source>
        <dbReference type="EMBL" id="KAJ4850290.1"/>
    </source>
</evidence>
<dbReference type="PANTHER" id="PTHR31286">
    <property type="entry name" value="GLYCINE-RICH CELL WALL STRUCTURAL PROTEIN 1.8-LIKE"/>
    <property type="match status" value="1"/>
</dbReference>
<dbReference type="Gene3D" id="3.60.10.10">
    <property type="entry name" value="Endonuclease/exonuclease/phosphatase"/>
    <property type="match status" value="1"/>
</dbReference>
<reference evidence="4" key="2">
    <citation type="journal article" date="2023" name="Plants (Basel)">
        <title>Annotation of the Turnera subulata (Passifloraceae) Draft Genome Reveals the S-Locus Evolved after the Divergence of Turneroideae from Passifloroideae in a Stepwise Manner.</title>
        <authorList>
            <person name="Henning P.M."/>
            <person name="Roalson E.H."/>
            <person name="Mir W."/>
            <person name="McCubbin A.G."/>
            <person name="Shore J.S."/>
        </authorList>
    </citation>
    <scope>NUCLEOTIDE SEQUENCE</scope>
    <source>
        <strain evidence="4">F60SS</strain>
    </source>
</reference>
<feature type="region of interest" description="Disordered" evidence="1">
    <location>
        <begin position="457"/>
        <end position="537"/>
    </location>
</feature>
<keyword evidence="5" id="KW-1185">Reference proteome</keyword>
<dbReference type="AlphaFoldDB" id="A0A9Q0JRM8"/>
<dbReference type="InterPro" id="IPR025558">
    <property type="entry name" value="DUF4283"/>
</dbReference>
<name>A0A9Q0JRM8_9ROSI</name>
<gene>
    <name evidence="4" type="ORF">Tsubulata_019918</name>
</gene>
<feature type="domain" description="DUF4283" evidence="3">
    <location>
        <begin position="104"/>
        <end position="155"/>
    </location>
</feature>
<reference evidence="4" key="1">
    <citation type="submission" date="2022-02" db="EMBL/GenBank/DDBJ databases">
        <authorList>
            <person name="Henning P.M."/>
            <person name="McCubbin A.G."/>
            <person name="Shore J.S."/>
        </authorList>
    </citation>
    <scope>NUCLEOTIDE SEQUENCE</scope>
    <source>
        <strain evidence="4">F60SS</strain>
        <tissue evidence="4">Leaves</tissue>
    </source>
</reference>
<evidence type="ECO:0000259" key="3">
    <source>
        <dbReference type="Pfam" id="PF14111"/>
    </source>
</evidence>
<evidence type="ECO:0008006" key="6">
    <source>
        <dbReference type="Google" id="ProtNLM"/>
    </source>
</evidence>
<feature type="domain" description="Endonuclease/exonuclease/phosphatase" evidence="2">
    <location>
        <begin position="605"/>
        <end position="765"/>
    </location>
</feature>
<protein>
    <recommendedName>
        <fullName evidence="6">CCHC-type domain-containing protein</fullName>
    </recommendedName>
</protein>